<dbReference type="InterPro" id="IPR050129">
    <property type="entry name" value="Zn_alcohol_dh"/>
</dbReference>
<protein>
    <submittedName>
        <fullName evidence="5">Erythritol/L-threitol dehydrogenase</fullName>
    </submittedName>
</protein>
<name>A0A4R5KV62_9BACL</name>
<dbReference type="Pfam" id="PF00107">
    <property type="entry name" value="ADH_zinc_N"/>
    <property type="match status" value="1"/>
</dbReference>
<keyword evidence="1" id="KW-0479">Metal-binding</keyword>
<dbReference type="SMART" id="SM00829">
    <property type="entry name" value="PKS_ER"/>
    <property type="match status" value="1"/>
</dbReference>
<evidence type="ECO:0000313" key="6">
    <source>
        <dbReference type="Proteomes" id="UP000295636"/>
    </source>
</evidence>
<evidence type="ECO:0000313" key="5">
    <source>
        <dbReference type="EMBL" id="TDF99833.1"/>
    </source>
</evidence>
<dbReference type="InterPro" id="IPR011032">
    <property type="entry name" value="GroES-like_sf"/>
</dbReference>
<feature type="domain" description="Enoyl reductase (ER)" evidence="4">
    <location>
        <begin position="8"/>
        <end position="349"/>
    </location>
</feature>
<gene>
    <name evidence="5" type="ORF">E1757_06100</name>
</gene>
<dbReference type="GO" id="GO:0046872">
    <property type="term" value="F:metal ion binding"/>
    <property type="evidence" value="ECO:0007669"/>
    <property type="project" value="UniProtKB-KW"/>
</dbReference>
<dbReference type="InterPro" id="IPR013149">
    <property type="entry name" value="ADH-like_C"/>
</dbReference>
<dbReference type="Gene3D" id="3.90.180.10">
    <property type="entry name" value="Medium-chain alcohol dehydrogenases, catalytic domain"/>
    <property type="match status" value="1"/>
</dbReference>
<dbReference type="InterPro" id="IPR036291">
    <property type="entry name" value="NAD(P)-bd_dom_sf"/>
</dbReference>
<evidence type="ECO:0000259" key="4">
    <source>
        <dbReference type="SMART" id="SM00829"/>
    </source>
</evidence>
<dbReference type="OrthoDB" id="9777057at2"/>
<keyword evidence="2" id="KW-0862">Zinc</keyword>
<dbReference type="GO" id="GO:0016491">
    <property type="term" value="F:oxidoreductase activity"/>
    <property type="evidence" value="ECO:0007669"/>
    <property type="project" value="UniProtKB-KW"/>
</dbReference>
<dbReference type="PANTHER" id="PTHR43401:SF2">
    <property type="entry name" value="L-THREONINE 3-DEHYDROGENASE"/>
    <property type="match status" value="1"/>
</dbReference>
<dbReference type="SUPFAM" id="SSF51735">
    <property type="entry name" value="NAD(P)-binding Rossmann-fold domains"/>
    <property type="match status" value="1"/>
</dbReference>
<dbReference type="PANTHER" id="PTHR43401">
    <property type="entry name" value="L-THREONINE 3-DEHYDROGENASE"/>
    <property type="match status" value="1"/>
</dbReference>
<dbReference type="Gene3D" id="3.40.50.720">
    <property type="entry name" value="NAD(P)-binding Rossmann-like Domain"/>
    <property type="match status" value="1"/>
</dbReference>
<dbReference type="AlphaFoldDB" id="A0A4R5KV62"/>
<evidence type="ECO:0000256" key="2">
    <source>
        <dbReference type="ARBA" id="ARBA00022833"/>
    </source>
</evidence>
<dbReference type="InterPro" id="IPR013154">
    <property type="entry name" value="ADH-like_N"/>
</dbReference>
<dbReference type="SUPFAM" id="SSF50129">
    <property type="entry name" value="GroES-like"/>
    <property type="match status" value="1"/>
</dbReference>
<accession>A0A4R5KV62</accession>
<dbReference type="RefSeq" id="WP_133226604.1">
    <property type="nucleotide sequence ID" value="NZ_SMRT01000002.1"/>
</dbReference>
<keyword evidence="3" id="KW-0560">Oxidoreductase</keyword>
<proteinExistence type="predicted"/>
<dbReference type="Pfam" id="PF08240">
    <property type="entry name" value="ADH_N"/>
    <property type="match status" value="1"/>
</dbReference>
<dbReference type="InterPro" id="IPR020843">
    <property type="entry name" value="ER"/>
</dbReference>
<evidence type="ECO:0000256" key="3">
    <source>
        <dbReference type="ARBA" id="ARBA00023002"/>
    </source>
</evidence>
<comment type="caution">
    <text evidence="5">The sequence shown here is derived from an EMBL/GenBank/DDBJ whole genome shotgun (WGS) entry which is preliminary data.</text>
</comment>
<evidence type="ECO:0000256" key="1">
    <source>
        <dbReference type="ARBA" id="ARBA00022723"/>
    </source>
</evidence>
<keyword evidence="6" id="KW-1185">Reference proteome</keyword>
<sequence length="351" mass="38210">MKALVVYGPGNYRLEEVPVPEAGEGELVIRVEACGICASDIKTYHGAPKIWGGEGNAPYIQTPVIAGHEFVGKVVEVGQGYDGEFQVGDRVISEQIVPCRNCRYCLTGKYWMCQTHDIYGFRPNVHGGMAEFMKFPKDALVYRVPAELPLRKAVLIEPIACAKHAVDRGRIEPDDVVVLSGAGPLGLGMIGAIRMLRPQLLVVLDLKDDRLELAKRFGADVVLNPGKANALDAVLELTEGYGCDVYIEATGHPASVNQGLEMIRKLGRFVEFSVFKDPVTVDWSIIGDTKELDIYGAHLSPDCYEPVIAGIASGELPTEGVVTHQYALEQWEEAFGVMDKGDGSIKVILVP</sequence>
<organism evidence="5 6">
    <name type="scientific">Paenibacillus piri</name>
    <dbReference type="NCBI Taxonomy" id="2547395"/>
    <lineage>
        <taxon>Bacteria</taxon>
        <taxon>Bacillati</taxon>
        <taxon>Bacillota</taxon>
        <taxon>Bacilli</taxon>
        <taxon>Bacillales</taxon>
        <taxon>Paenibacillaceae</taxon>
        <taxon>Paenibacillus</taxon>
    </lineage>
</organism>
<dbReference type="EMBL" id="SMRT01000002">
    <property type="protein sequence ID" value="TDF99833.1"/>
    <property type="molecule type" value="Genomic_DNA"/>
</dbReference>
<reference evidence="5 6" key="1">
    <citation type="submission" date="2019-03" db="EMBL/GenBank/DDBJ databases">
        <title>This is whole genome sequence of Paenibacillus sp MS74 strain.</title>
        <authorList>
            <person name="Trinh H.N."/>
        </authorList>
    </citation>
    <scope>NUCLEOTIDE SEQUENCE [LARGE SCALE GENOMIC DNA]</scope>
    <source>
        <strain evidence="5 6">MS74</strain>
    </source>
</reference>
<dbReference type="Proteomes" id="UP000295636">
    <property type="component" value="Unassembled WGS sequence"/>
</dbReference>